<dbReference type="InterPro" id="IPR009875">
    <property type="entry name" value="PilZ_domain"/>
</dbReference>
<protein>
    <submittedName>
        <fullName evidence="2">PilZ domain-containing protein</fullName>
    </submittedName>
</protein>
<name>A0ABW2YJE5_9GAMM</name>
<dbReference type="Pfam" id="PF07238">
    <property type="entry name" value="PilZ"/>
    <property type="match status" value="1"/>
</dbReference>
<evidence type="ECO:0000313" key="3">
    <source>
        <dbReference type="Proteomes" id="UP001597090"/>
    </source>
</evidence>
<dbReference type="Gene3D" id="2.40.10.220">
    <property type="entry name" value="predicted glycosyltransferase like domains"/>
    <property type="match status" value="1"/>
</dbReference>
<dbReference type="Proteomes" id="UP001597090">
    <property type="component" value="Unassembled WGS sequence"/>
</dbReference>
<comment type="caution">
    <text evidence="2">The sequence shown here is derived from an EMBL/GenBank/DDBJ whole genome shotgun (WGS) entry which is preliminary data.</text>
</comment>
<sequence length="111" mass="12126">MSAHEPGHPLSAIDEAERRLGERLPFAARVMVVRGESAWFAELLDVSEGGCGIAFPAACTLAEEDVVRLFFYRDDDQPAVVVPARVARLTAIRIGIEYQEPQSIPPGPVPR</sequence>
<accession>A0ABW2YJE5</accession>
<organism evidence="2 3">
    <name type="scientific">Lysobacter koreensis</name>
    <dbReference type="NCBI Taxonomy" id="266122"/>
    <lineage>
        <taxon>Bacteria</taxon>
        <taxon>Pseudomonadati</taxon>
        <taxon>Pseudomonadota</taxon>
        <taxon>Gammaproteobacteria</taxon>
        <taxon>Lysobacterales</taxon>
        <taxon>Lysobacteraceae</taxon>
        <taxon>Lysobacter</taxon>
    </lineage>
</organism>
<gene>
    <name evidence="2" type="ORF">ACFQZQ_02130</name>
</gene>
<dbReference type="EMBL" id="JBHTIH010000002">
    <property type="protein sequence ID" value="MFD0738089.1"/>
    <property type="molecule type" value="Genomic_DNA"/>
</dbReference>
<evidence type="ECO:0000313" key="2">
    <source>
        <dbReference type="EMBL" id="MFD0738089.1"/>
    </source>
</evidence>
<feature type="domain" description="PilZ" evidence="1">
    <location>
        <begin position="17"/>
        <end position="101"/>
    </location>
</feature>
<reference evidence="3" key="1">
    <citation type="journal article" date="2019" name="Int. J. Syst. Evol. Microbiol.">
        <title>The Global Catalogue of Microorganisms (GCM) 10K type strain sequencing project: providing services to taxonomists for standard genome sequencing and annotation.</title>
        <authorList>
            <consortium name="The Broad Institute Genomics Platform"/>
            <consortium name="The Broad Institute Genome Sequencing Center for Infectious Disease"/>
            <person name="Wu L."/>
            <person name="Ma J."/>
        </authorList>
    </citation>
    <scope>NUCLEOTIDE SEQUENCE [LARGE SCALE GENOMIC DNA]</scope>
    <source>
        <strain evidence="3">CCUG 55491</strain>
    </source>
</reference>
<dbReference type="SUPFAM" id="SSF141371">
    <property type="entry name" value="PilZ domain-like"/>
    <property type="match status" value="1"/>
</dbReference>
<evidence type="ECO:0000259" key="1">
    <source>
        <dbReference type="Pfam" id="PF07238"/>
    </source>
</evidence>
<dbReference type="RefSeq" id="WP_386811032.1">
    <property type="nucleotide sequence ID" value="NZ_JBHTIH010000002.1"/>
</dbReference>
<keyword evidence="3" id="KW-1185">Reference proteome</keyword>
<proteinExistence type="predicted"/>